<sequence>MDGVPALNCDGVEEKTEIQPEHTCL</sequence>
<reference evidence="1" key="2">
    <citation type="submission" date="2014-07" db="EMBL/GenBank/DDBJ databases">
        <title>Initial genome analysis of the psychrotolerant acidophile Acidithiobacillus ferrivorans CF27: insights into iron and sulfur oxidation pathways and into biofilm formation.</title>
        <authorList>
            <person name="Talla E."/>
            <person name="Hedrich S."/>
            <person name="Mangenot S."/>
            <person name="Ji B."/>
            <person name="Johnson D.B."/>
            <person name="Barbe V."/>
            <person name="Bonnefoy V."/>
        </authorList>
    </citation>
    <scope>NUCLEOTIDE SEQUENCE [LARGE SCALE GENOMIC DNA]</scope>
    <source>
        <strain evidence="1">CF27</strain>
    </source>
</reference>
<comment type="caution">
    <text evidence="1">The sequence shown here is derived from an EMBL/GenBank/DDBJ whole genome shotgun (WGS) entry which is preliminary data.</text>
</comment>
<evidence type="ECO:0000313" key="1">
    <source>
        <dbReference type="EMBL" id="CDQ12105.1"/>
    </source>
</evidence>
<dbReference type="AlphaFoldDB" id="A0A060UUL6"/>
<gene>
    <name evidence="1" type="ORF">AFERRI_80054</name>
</gene>
<name>A0A060UUL6_9PROT</name>
<dbReference type="EMBL" id="CCCS020000078">
    <property type="protein sequence ID" value="CDQ12105.1"/>
    <property type="molecule type" value="Genomic_DNA"/>
</dbReference>
<reference evidence="1" key="1">
    <citation type="submission" date="2014-03" db="EMBL/GenBank/DDBJ databases">
        <authorList>
            <person name="Genoscope - CEA"/>
        </authorList>
    </citation>
    <scope>NUCLEOTIDE SEQUENCE [LARGE SCALE GENOMIC DNA]</scope>
    <source>
        <strain evidence="1">CF27</strain>
    </source>
</reference>
<proteinExistence type="predicted"/>
<accession>A0A060UUL6</accession>
<organism evidence="1">
    <name type="scientific">Acidithiobacillus ferrivorans</name>
    <dbReference type="NCBI Taxonomy" id="160808"/>
    <lineage>
        <taxon>Bacteria</taxon>
        <taxon>Pseudomonadati</taxon>
        <taxon>Pseudomonadota</taxon>
        <taxon>Acidithiobacillia</taxon>
        <taxon>Acidithiobacillales</taxon>
        <taxon>Acidithiobacillaceae</taxon>
        <taxon>Acidithiobacillus</taxon>
    </lineage>
</organism>
<protein>
    <submittedName>
        <fullName evidence="1">Uncharacterized protein</fullName>
    </submittedName>
</protein>